<accession>A0ABS6I2T5</accession>
<dbReference type="GO" id="GO:0016787">
    <property type="term" value="F:hydrolase activity"/>
    <property type="evidence" value="ECO:0007669"/>
    <property type="project" value="UniProtKB-KW"/>
</dbReference>
<evidence type="ECO:0000313" key="3">
    <source>
        <dbReference type="EMBL" id="MBU8865652.1"/>
    </source>
</evidence>
<gene>
    <name evidence="3" type="ORF">KSW38_05030</name>
</gene>
<evidence type="ECO:0000313" key="4">
    <source>
        <dbReference type="Proteomes" id="UP000824166"/>
    </source>
</evidence>
<organism evidence="3 4">
    <name type="scientific">Paenarthrobacter aromaticivorans</name>
    <dbReference type="NCBI Taxonomy" id="2849150"/>
    <lineage>
        <taxon>Bacteria</taxon>
        <taxon>Bacillati</taxon>
        <taxon>Actinomycetota</taxon>
        <taxon>Actinomycetes</taxon>
        <taxon>Micrococcales</taxon>
        <taxon>Micrococcaceae</taxon>
        <taxon>Paenarthrobacter</taxon>
    </lineage>
</organism>
<dbReference type="EMBL" id="JAHOPC010000002">
    <property type="protein sequence ID" value="MBU8865652.1"/>
    <property type="molecule type" value="Genomic_DNA"/>
</dbReference>
<dbReference type="InterPro" id="IPR050300">
    <property type="entry name" value="GDXG_lipolytic_enzyme"/>
</dbReference>
<protein>
    <submittedName>
        <fullName evidence="3">Alpha/beta hydrolase</fullName>
    </submittedName>
</protein>
<dbReference type="PANTHER" id="PTHR48081">
    <property type="entry name" value="AB HYDROLASE SUPERFAMILY PROTEIN C4A8.06C"/>
    <property type="match status" value="1"/>
</dbReference>
<reference evidence="3 4" key="1">
    <citation type="submission" date="2021-06" db="EMBL/GenBank/DDBJ databases">
        <authorList>
            <person name="Jeong J.W."/>
        </authorList>
    </citation>
    <scope>NUCLEOTIDE SEQUENCE [LARGE SCALE GENOMIC DNA]</scope>
    <source>
        <strain evidence="3 4">MMS21-TAE1-1</strain>
    </source>
</reference>
<sequence length="171" mass="18305">MLLGGASAGACLSAAATVRLRDEGSKQPHGLILAYGTFHAALPPLSPIVRRRTRGLHGIVQFRPETVRRMNLNYAGSTEAMEESHAFPGSHDLTGLPSTLLIDADRDILRASGETFATELSTAGVEVIHNVISDSAHGFLDRPHSPSFRVGITAVTNWLHERSATTAETVQ</sequence>
<evidence type="ECO:0000259" key="2">
    <source>
        <dbReference type="Pfam" id="PF07859"/>
    </source>
</evidence>
<keyword evidence="1 3" id="KW-0378">Hydrolase</keyword>
<dbReference type="PANTHER" id="PTHR48081:SF8">
    <property type="entry name" value="ALPHA_BETA HYDROLASE FOLD-3 DOMAIN-CONTAINING PROTEIN-RELATED"/>
    <property type="match status" value="1"/>
</dbReference>
<comment type="caution">
    <text evidence="3">The sequence shown here is derived from an EMBL/GenBank/DDBJ whole genome shotgun (WGS) entry which is preliminary data.</text>
</comment>
<dbReference type="InterPro" id="IPR013094">
    <property type="entry name" value="AB_hydrolase_3"/>
</dbReference>
<dbReference type="Pfam" id="PF07859">
    <property type="entry name" value="Abhydrolase_3"/>
    <property type="match status" value="1"/>
</dbReference>
<name>A0ABS6I2T5_9MICC</name>
<keyword evidence="4" id="KW-1185">Reference proteome</keyword>
<dbReference type="Proteomes" id="UP000824166">
    <property type="component" value="Unassembled WGS sequence"/>
</dbReference>
<evidence type="ECO:0000256" key="1">
    <source>
        <dbReference type="ARBA" id="ARBA00022801"/>
    </source>
</evidence>
<proteinExistence type="predicted"/>
<feature type="domain" description="Alpha/beta hydrolase fold-3" evidence="2">
    <location>
        <begin position="2"/>
        <end position="140"/>
    </location>
</feature>